<dbReference type="GO" id="GO:0061630">
    <property type="term" value="F:ubiquitin protein ligase activity"/>
    <property type="evidence" value="ECO:0007669"/>
    <property type="project" value="TreeGrafter"/>
</dbReference>
<dbReference type="InterPro" id="IPR045134">
    <property type="entry name" value="UHRF1/2-like"/>
</dbReference>
<evidence type="ECO:0000313" key="5">
    <source>
        <dbReference type="Proteomes" id="UP001174694"/>
    </source>
</evidence>
<reference evidence="4" key="1">
    <citation type="submission" date="2022-07" db="EMBL/GenBank/DDBJ databases">
        <title>Fungi with potential for degradation of polypropylene.</title>
        <authorList>
            <person name="Gostincar C."/>
        </authorList>
    </citation>
    <scope>NUCLEOTIDE SEQUENCE</scope>
    <source>
        <strain evidence="4">EXF-13308</strain>
    </source>
</reference>
<comment type="caution">
    <text evidence="4">The sequence shown here is derived from an EMBL/GenBank/DDBJ whole genome shotgun (WGS) entry which is preliminary data.</text>
</comment>
<protein>
    <recommendedName>
        <fullName evidence="3">YDG domain-containing protein</fullName>
    </recommendedName>
</protein>
<keyword evidence="1 2" id="KW-0539">Nucleus</keyword>
<evidence type="ECO:0000313" key="4">
    <source>
        <dbReference type="EMBL" id="KAJ9148593.1"/>
    </source>
</evidence>
<keyword evidence="5" id="KW-1185">Reference proteome</keyword>
<dbReference type="InterPro" id="IPR003105">
    <property type="entry name" value="SRA_YDG"/>
</dbReference>
<dbReference type="GO" id="GO:0016567">
    <property type="term" value="P:protein ubiquitination"/>
    <property type="evidence" value="ECO:0007669"/>
    <property type="project" value="TreeGrafter"/>
</dbReference>
<sequence length="360" mass="40142">MSSSPQPIRLASAANLGIPEVTPKGVQESMTAPQIAQAMITNSSTISILRSLLEGNRFNAENPVHQRALGLSYGLITWLEQVKMTTWLRYTGKAEDCIKPITDTPDPGFPRDLKLRALRLHQRWVNNNWEEPDSTPAGEITFDELFGRKGIMDGLKIQHSGNGHKGRYAMINKNYKQTHDIFGNNGLRVGQWFPNRAAALYHGAHGHSQGGISGKLDKGVYSIVISGYDDLDSDNGDEIWYSGSQGKESKTDQTELTNANKALRVSLARGNDVRVLRTSRAGHPCRPSCGVRYDGLYRVVTEQQVKNKHGALVPRWKLRRNPGQTPLNTLHDSSPCGYERRAFNALKQWEATQNMDPRDL</sequence>
<dbReference type="SUPFAM" id="SSF88697">
    <property type="entry name" value="PUA domain-like"/>
    <property type="match status" value="1"/>
</dbReference>
<dbReference type="InterPro" id="IPR036987">
    <property type="entry name" value="SRA-YDG_sf"/>
</dbReference>
<dbReference type="AlphaFoldDB" id="A0AA38VUP4"/>
<dbReference type="InterPro" id="IPR015947">
    <property type="entry name" value="PUA-like_sf"/>
</dbReference>
<proteinExistence type="predicted"/>
<dbReference type="PROSITE" id="PS51015">
    <property type="entry name" value="YDG"/>
    <property type="match status" value="1"/>
</dbReference>
<dbReference type="GO" id="GO:0005634">
    <property type="term" value="C:nucleus"/>
    <property type="evidence" value="ECO:0007669"/>
    <property type="project" value="UniProtKB-SubCell"/>
</dbReference>
<dbReference type="Gene3D" id="2.30.280.10">
    <property type="entry name" value="SRA-YDG"/>
    <property type="match status" value="1"/>
</dbReference>
<evidence type="ECO:0000256" key="2">
    <source>
        <dbReference type="PROSITE-ProRule" id="PRU00358"/>
    </source>
</evidence>
<dbReference type="SMART" id="SM00466">
    <property type="entry name" value="SRA"/>
    <property type="match status" value="1"/>
</dbReference>
<gene>
    <name evidence="4" type="ORF">NKR23_g4982</name>
</gene>
<dbReference type="EMBL" id="JANBVO010000012">
    <property type="protein sequence ID" value="KAJ9148593.1"/>
    <property type="molecule type" value="Genomic_DNA"/>
</dbReference>
<dbReference type="Pfam" id="PF02182">
    <property type="entry name" value="SAD_SRA"/>
    <property type="match status" value="1"/>
</dbReference>
<evidence type="ECO:0000256" key="1">
    <source>
        <dbReference type="ARBA" id="ARBA00023242"/>
    </source>
</evidence>
<name>A0AA38VUP4_9PEZI</name>
<evidence type="ECO:0000259" key="3">
    <source>
        <dbReference type="PROSITE" id="PS51015"/>
    </source>
</evidence>
<dbReference type="PANTHER" id="PTHR14140:SF27">
    <property type="entry name" value="OS04G0289800 PROTEIN"/>
    <property type="match status" value="1"/>
</dbReference>
<feature type="domain" description="YDG" evidence="3">
    <location>
        <begin position="182"/>
        <end position="320"/>
    </location>
</feature>
<dbReference type="Proteomes" id="UP001174694">
    <property type="component" value="Unassembled WGS sequence"/>
</dbReference>
<accession>A0AA38VUP4</accession>
<dbReference type="PANTHER" id="PTHR14140">
    <property type="entry name" value="E3 UBIQUITIN-PROTEIN LIGASE UHRF-RELATED"/>
    <property type="match status" value="1"/>
</dbReference>
<comment type="subcellular location">
    <subcellularLocation>
        <location evidence="2">Nucleus</location>
    </subcellularLocation>
</comment>
<organism evidence="4 5">
    <name type="scientific">Pleurostoma richardsiae</name>
    <dbReference type="NCBI Taxonomy" id="41990"/>
    <lineage>
        <taxon>Eukaryota</taxon>
        <taxon>Fungi</taxon>
        <taxon>Dikarya</taxon>
        <taxon>Ascomycota</taxon>
        <taxon>Pezizomycotina</taxon>
        <taxon>Sordariomycetes</taxon>
        <taxon>Sordariomycetidae</taxon>
        <taxon>Calosphaeriales</taxon>
        <taxon>Pleurostomataceae</taxon>
        <taxon>Pleurostoma</taxon>
    </lineage>
</organism>
<dbReference type="GO" id="GO:0044027">
    <property type="term" value="P:negative regulation of gene expression via chromosomal CpG island methylation"/>
    <property type="evidence" value="ECO:0007669"/>
    <property type="project" value="TreeGrafter"/>
</dbReference>